<accession>A0A9X4MC71</accession>
<evidence type="ECO:0000256" key="1">
    <source>
        <dbReference type="ARBA" id="ARBA00022729"/>
    </source>
</evidence>
<dbReference type="Proteomes" id="UP001154240">
    <property type="component" value="Unassembled WGS sequence"/>
</dbReference>
<dbReference type="SUPFAM" id="SSF48695">
    <property type="entry name" value="Multiheme cytochromes"/>
    <property type="match status" value="1"/>
</dbReference>
<dbReference type="PANTHER" id="PTHR35038:SF8">
    <property type="entry name" value="C-TYPE POLYHEME CYTOCHROME OMCC"/>
    <property type="match status" value="1"/>
</dbReference>
<protein>
    <recommendedName>
        <fullName evidence="4">Amino acid ABC transporter substrate-binding protein</fullName>
    </recommendedName>
</protein>
<dbReference type="Gene3D" id="1.10.780.10">
    <property type="entry name" value="Hydroxylamine Oxidoreductase, Chain A, domain 1"/>
    <property type="match status" value="2"/>
</dbReference>
<organism evidence="2 3">
    <name type="scientific">Thiovibrio frasassiensis</name>
    <dbReference type="NCBI Taxonomy" id="2984131"/>
    <lineage>
        <taxon>Bacteria</taxon>
        <taxon>Pseudomonadati</taxon>
        <taxon>Thermodesulfobacteriota</taxon>
        <taxon>Desulfobulbia</taxon>
        <taxon>Desulfobulbales</taxon>
        <taxon>Thiovibrionaceae</taxon>
        <taxon>Thiovibrio</taxon>
    </lineage>
</organism>
<dbReference type="EMBL" id="JAPHEH010000001">
    <property type="protein sequence ID" value="MDG4474914.1"/>
    <property type="molecule type" value="Genomic_DNA"/>
</dbReference>
<dbReference type="InterPro" id="IPR036280">
    <property type="entry name" value="Multihaem_cyt_sf"/>
</dbReference>
<dbReference type="InterPro" id="IPR051829">
    <property type="entry name" value="Multiheme_Cytochr_ET"/>
</dbReference>
<sequence>MKLPPISPRWTILALLMLVLALVVRENLTKRPDKLYQLVNGQVEMCLSCHKDEKLDPAHGREVLGCSACHLGDPLAIEKKAAHKGIVMNPGDLRVVEKTCGVEGCHAQDVKKVKNSLMATNRGILATLLHYWGEAPDQNGDFSVEKLNKTGKTSLAIDYYRKLCATCHLWKEKGDLEGFFGEKGGGCSACHYVRPQAPQAIKPWETFFKFGQLKKKPHPLINKKVPMENCIRCHNRSGRVGTSFIGVYEGESYGTPYEKGSPSKKELPGDRFYLDLPSDIHHQKGMACIDCHTRDEIMGDGTNYPHYEKALEISCALCHVNPKEGKPGLTRKNKKLNNLEQTPEGKYLLIGKLSEKKHPLNPPKSGTCDYPGHKRMGCQSCHSSWIPQCYGCHAKRDMRETHLDKLTGKETPGWWEEGRSYLRYEKPMLAIWKDKIVTVTPGCQDFVTLIDKEGKAAGSFNSLTMAALSPHTTQKEGRTCADCHTSTKTVGLGEGTAWKEKGEWRFSGVDQGITTEAGPTPPLDGYVDINGKPLQKSARPDLRPFNKKELARILRVGQCLPCHKDYSDKIYTNYTPERKCPVFDEESGTTKR</sequence>
<dbReference type="AlphaFoldDB" id="A0A9X4MC71"/>
<keyword evidence="3" id="KW-1185">Reference proteome</keyword>
<evidence type="ECO:0000313" key="3">
    <source>
        <dbReference type="Proteomes" id="UP001154240"/>
    </source>
</evidence>
<name>A0A9X4MC71_9BACT</name>
<dbReference type="PANTHER" id="PTHR35038">
    <property type="entry name" value="DISSIMILATORY SULFITE REDUCTASE SIRA"/>
    <property type="match status" value="1"/>
</dbReference>
<keyword evidence="1" id="KW-0732">Signal</keyword>
<dbReference type="GO" id="GO:0016491">
    <property type="term" value="F:oxidoreductase activity"/>
    <property type="evidence" value="ECO:0007669"/>
    <property type="project" value="TreeGrafter"/>
</dbReference>
<reference evidence="2" key="1">
    <citation type="journal article" date="2022" name="bioRxiv">
        <title>Thiovibrio frasassiensisgen. nov., sp. nov., an autotrophic, elemental sulfur disproportionating bacterium isolated from sulfidic karst sediment, and proposal of Thiovibrionaceae fam. nov.</title>
        <authorList>
            <person name="Aronson H."/>
            <person name="Thomas C."/>
            <person name="Bhattacharyya M."/>
            <person name="Eckstein S."/>
            <person name="Jensen S."/>
            <person name="Barco R."/>
            <person name="Macalady J."/>
            <person name="Amend J."/>
        </authorList>
    </citation>
    <scope>NUCLEOTIDE SEQUENCE</scope>
    <source>
        <strain evidence="2">RS19-109</strain>
    </source>
</reference>
<evidence type="ECO:0000313" key="2">
    <source>
        <dbReference type="EMBL" id="MDG4474914.1"/>
    </source>
</evidence>
<gene>
    <name evidence="2" type="ORF">OLX77_01910</name>
</gene>
<evidence type="ECO:0008006" key="4">
    <source>
        <dbReference type="Google" id="ProtNLM"/>
    </source>
</evidence>
<comment type="caution">
    <text evidence="2">The sequence shown here is derived from an EMBL/GenBank/DDBJ whole genome shotgun (WGS) entry which is preliminary data.</text>
</comment>
<dbReference type="RefSeq" id="WP_307631892.1">
    <property type="nucleotide sequence ID" value="NZ_JAPHEH010000001.1"/>
</dbReference>
<proteinExistence type="predicted"/>
<reference evidence="2" key="2">
    <citation type="submission" date="2022-10" db="EMBL/GenBank/DDBJ databases">
        <authorList>
            <person name="Aronson H.S."/>
        </authorList>
    </citation>
    <scope>NUCLEOTIDE SEQUENCE</scope>
    <source>
        <strain evidence="2">RS19-109</strain>
    </source>
</reference>